<dbReference type="Proteomes" id="UP001291653">
    <property type="component" value="Unassembled WGS sequence"/>
</dbReference>
<accession>A0ABQ5P471</accession>
<sequence length="48" mass="4935">MEQKQEIDLNVLEISDLIAGAGENDDLAQVMAASCTTTSVSTSSSSSS</sequence>
<name>A0ABQ5P471_9ACTN</name>
<dbReference type="EMBL" id="BSBI01000010">
    <property type="protein sequence ID" value="GLF97396.1"/>
    <property type="molecule type" value="Genomic_DNA"/>
</dbReference>
<organism evidence="1 2">
    <name type="scientific">Streptomyces yaizuensis</name>
    <dbReference type="NCBI Taxonomy" id="2989713"/>
    <lineage>
        <taxon>Bacteria</taxon>
        <taxon>Bacillati</taxon>
        <taxon>Actinomycetota</taxon>
        <taxon>Actinomycetes</taxon>
        <taxon>Kitasatosporales</taxon>
        <taxon>Streptomycetaceae</taxon>
        <taxon>Streptomyces</taxon>
    </lineage>
</organism>
<dbReference type="NCBIfam" id="NF033401">
    <property type="entry name" value="thiazolyl_BerA"/>
    <property type="match status" value="1"/>
</dbReference>
<reference evidence="1 2" key="1">
    <citation type="submission" date="2022-10" db="EMBL/GenBank/DDBJ databases">
        <title>Draft genome sequence of Streptomyces sp. YSPA8.</title>
        <authorList>
            <person name="Moriuchi R."/>
            <person name="Dohra H."/>
            <person name="Yamamura H."/>
            <person name="Kodani S."/>
        </authorList>
    </citation>
    <scope>NUCLEOTIDE SEQUENCE [LARGE SCALE GENOMIC DNA]</scope>
    <source>
        <strain evidence="1 2">YSPA8</strain>
    </source>
</reference>
<dbReference type="RefSeq" id="WP_323449391.1">
    <property type="nucleotide sequence ID" value="NZ_BSBI01000010.1"/>
</dbReference>
<keyword evidence="2" id="KW-1185">Reference proteome</keyword>
<dbReference type="NCBIfam" id="TIGR03892">
    <property type="entry name" value="thiopep_precurs"/>
    <property type="match status" value="1"/>
</dbReference>
<comment type="caution">
    <text evidence="1">The sequence shown here is derived from an EMBL/GenBank/DDBJ whole genome shotgun (WGS) entry which is preliminary data.</text>
</comment>
<evidence type="ECO:0000313" key="2">
    <source>
        <dbReference type="Proteomes" id="UP001291653"/>
    </source>
</evidence>
<gene>
    <name evidence="1" type="ORF">SYYSPA8_23885</name>
</gene>
<protein>
    <submittedName>
        <fullName evidence="1">Thiocillin/thiostrepton family thiazolyl peptide</fullName>
    </submittedName>
</protein>
<dbReference type="InterPro" id="IPR023895">
    <property type="entry name" value="Thiopep_bacteriocin_prcur"/>
</dbReference>
<evidence type="ECO:0000313" key="1">
    <source>
        <dbReference type="EMBL" id="GLF97396.1"/>
    </source>
</evidence>
<proteinExistence type="predicted"/>